<sequence length="200" mass="22696">MFGLEINQLANLLKQADRNGGDDSDSDEDQPKKNTNAHLTPASLVSQAQKTTNTIKDANSTPIKKPSTVNSKDIWQIDEVPNNDVKTHDEVDQRPQPEYEMHYKQRITTEDVFLQMGNKNPSSASCEDLVVNIQLPDTKLADIILDITKTFLDCRCPKYRLTLSLPHPVDPDNSQAKWNKEKSSLEVTLKLNREYDDFNL</sequence>
<dbReference type="InterPro" id="IPR041442">
    <property type="entry name" value="PIH1D1/2/3_CS-like"/>
</dbReference>
<feature type="compositionally biased region" description="Polar residues" evidence="2">
    <location>
        <begin position="33"/>
        <end position="73"/>
    </location>
</feature>
<dbReference type="InterPro" id="IPR008978">
    <property type="entry name" value="HSP20-like_chaperone"/>
</dbReference>
<comment type="similarity">
    <text evidence="1">Belongs to the PIH1 family.</text>
</comment>
<comment type="caution">
    <text evidence="4">The sequence shown here is derived from an EMBL/GenBank/DDBJ whole genome shotgun (WGS) entry which is preliminary data.</text>
</comment>
<feature type="domain" description="CS" evidence="3">
    <location>
        <begin position="106"/>
        <end position="200"/>
    </location>
</feature>
<dbReference type="OrthoDB" id="25887at2759"/>
<dbReference type="GO" id="GO:0005737">
    <property type="term" value="C:cytoplasm"/>
    <property type="evidence" value="ECO:0007669"/>
    <property type="project" value="TreeGrafter"/>
</dbReference>
<evidence type="ECO:0000313" key="6">
    <source>
        <dbReference type="Proteomes" id="UP000663832"/>
    </source>
</evidence>
<dbReference type="GO" id="GO:0051087">
    <property type="term" value="F:protein-folding chaperone binding"/>
    <property type="evidence" value="ECO:0007669"/>
    <property type="project" value="InterPro"/>
</dbReference>
<dbReference type="EMBL" id="CAJNOM010000149">
    <property type="protein sequence ID" value="CAF1142431.1"/>
    <property type="molecule type" value="Genomic_DNA"/>
</dbReference>
<dbReference type="Proteomes" id="UP000663877">
    <property type="component" value="Unassembled WGS sequence"/>
</dbReference>
<protein>
    <recommendedName>
        <fullName evidence="3">CS domain-containing protein</fullName>
    </recommendedName>
</protein>
<dbReference type="PROSITE" id="PS51203">
    <property type="entry name" value="CS"/>
    <property type="match status" value="1"/>
</dbReference>
<dbReference type="Gene3D" id="2.60.40.790">
    <property type="match status" value="1"/>
</dbReference>
<feature type="region of interest" description="Disordered" evidence="2">
    <location>
        <begin position="13"/>
        <end position="73"/>
    </location>
</feature>
<dbReference type="AlphaFoldDB" id="A0A813MQX7"/>
<dbReference type="EMBL" id="CAJNOI010000001">
    <property type="protein sequence ID" value="CAF0720900.1"/>
    <property type="molecule type" value="Genomic_DNA"/>
</dbReference>
<proteinExistence type="inferred from homology"/>
<dbReference type="GO" id="GO:0045505">
    <property type="term" value="F:dynein intermediate chain binding"/>
    <property type="evidence" value="ECO:0007669"/>
    <property type="project" value="TreeGrafter"/>
</dbReference>
<name>A0A813MQX7_9BILA</name>
<dbReference type="GO" id="GO:0070286">
    <property type="term" value="P:axonemal dynein complex assembly"/>
    <property type="evidence" value="ECO:0007669"/>
    <property type="project" value="InterPro"/>
</dbReference>
<dbReference type="PANTHER" id="PTHR21083:SF0">
    <property type="entry name" value="DYNEIN AXONEMAL ASSEMBLY FACTOR 6"/>
    <property type="match status" value="1"/>
</dbReference>
<evidence type="ECO:0000259" key="3">
    <source>
        <dbReference type="PROSITE" id="PS51203"/>
    </source>
</evidence>
<reference evidence="4" key="1">
    <citation type="submission" date="2021-02" db="EMBL/GenBank/DDBJ databases">
        <authorList>
            <person name="Nowell W R."/>
        </authorList>
    </citation>
    <scope>NUCLEOTIDE SEQUENCE</scope>
</reference>
<dbReference type="InterPro" id="IPR007052">
    <property type="entry name" value="CS_dom"/>
</dbReference>
<gene>
    <name evidence="4" type="ORF">BJG266_LOCUS261</name>
    <name evidence="5" type="ORF">QVE165_LOCUS22557</name>
</gene>
<evidence type="ECO:0000256" key="1">
    <source>
        <dbReference type="ARBA" id="ARBA00008511"/>
    </source>
</evidence>
<dbReference type="SUPFAM" id="SSF49764">
    <property type="entry name" value="HSP20-like chaperones"/>
    <property type="match status" value="1"/>
</dbReference>
<dbReference type="Pfam" id="PF18201">
    <property type="entry name" value="PIH1_CS"/>
    <property type="match status" value="1"/>
</dbReference>
<dbReference type="InterPro" id="IPR026697">
    <property type="entry name" value="DNAAF6"/>
</dbReference>
<accession>A0A813MQX7</accession>
<dbReference type="PANTHER" id="PTHR21083">
    <property type="entry name" value="TWISTER"/>
    <property type="match status" value="1"/>
</dbReference>
<dbReference type="Proteomes" id="UP000663832">
    <property type="component" value="Unassembled WGS sequence"/>
</dbReference>
<evidence type="ECO:0000256" key="2">
    <source>
        <dbReference type="SAM" id="MobiDB-lite"/>
    </source>
</evidence>
<evidence type="ECO:0000313" key="5">
    <source>
        <dbReference type="EMBL" id="CAF1142431.1"/>
    </source>
</evidence>
<evidence type="ECO:0000313" key="7">
    <source>
        <dbReference type="Proteomes" id="UP000663877"/>
    </source>
</evidence>
<organism evidence="4 7">
    <name type="scientific">Adineta steineri</name>
    <dbReference type="NCBI Taxonomy" id="433720"/>
    <lineage>
        <taxon>Eukaryota</taxon>
        <taxon>Metazoa</taxon>
        <taxon>Spiralia</taxon>
        <taxon>Gnathifera</taxon>
        <taxon>Rotifera</taxon>
        <taxon>Eurotatoria</taxon>
        <taxon>Bdelloidea</taxon>
        <taxon>Adinetida</taxon>
        <taxon>Adinetidae</taxon>
        <taxon>Adineta</taxon>
    </lineage>
</organism>
<dbReference type="CDD" id="cd06463">
    <property type="entry name" value="p23_like"/>
    <property type="match status" value="1"/>
</dbReference>
<keyword evidence="6" id="KW-1185">Reference proteome</keyword>
<evidence type="ECO:0000313" key="4">
    <source>
        <dbReference type="EMBL" id="CAF0720900.1"/>
    </source>
</evidence>